<organism evidence="3">
    <name type="scientific">Colletotrichum graminicola (strain M1.001 / M2 / FGSC 10212)</name>
    <name type="common">Maize anthracnose fungus</name>
    <name type="synonym">Glomerella graminicola</name>
    <dbReference type="NCBI Taxonomy" id="645133"/>
    <lineage>
        <taxon>Eukaryota</taxon>
        <taxon>Fungi</taxon>
        <taxon>Dikarya</taxon>
        <taxon>Ascomycota</taxon>
        <taxon>Pezizomycotina</taxon>
        <taxon>Sordariomycetes</taxon>
        <taxon>Hypocreomycetidae</taxon>
        <taxon>Glomerellales</taxon>
        <taxon>Glomerellaceae</taxon>
        <taxon>Colletotrichum</taxon>
        <taxon>Colletotrichum graminicola species complex</taxon>
    </lineage>
</organism>
<accession>E3QBA0</accession>
<dbReference type="GeneID" id="24408647"/>
<dbReference type="VEuPathDB" id="FungiDB:GLRG_03282"/>
<feature type="region of interest" description="Disordered" evidence="1">
    <location>
        <begin position="1"/>
        <end position="29"/>
    </location>
</feature>
<proteinExistence type="predicted"/>
<dbReference type="Proteomes" id="UP000008782">
    <property type="component" value="Unassembled WGS sequence"/>
</dbReference>
<evidence type="ECO:0000256" key="1">
    <source>
        <dbReference type="SAM" id="MobiDB-lite"/>
    </source>
</evidence>
<protein>
    <submittedName>
        <fullName evidence="2">Uncharacterized protein</fullName>
    </submittedName>
</protein>
<dbReference type="AlphaFoldDB" id="E3QBA0"/>
<gene>
    <name evidence="2" type="ORF">GLRG_03282</name>
</gene>
<dbReference type="EMBL" id="GG697339">
    <property type="protein sequence ID" value="EFQ28138.1"/>
    <property type="molecule type" value="Genomic_DNA"/>
</dbReference>
<sequence length="63" mass="6722">MPTIDPAEPRPPPLSVGSAERPRAAGLAQTKVIPSTVRGQLFGLPVRREFIESPGNVELGTCR</sequence>
<reference evidence="3" key="1">
    <citation type="journal article" date="2012" name="Nat. Genet.">
        <title>Lifestyle transitions in plant pathogenic Colletotrichum fungi deciphered by genome and transcriptome analyses.</title>
        <authorList>
            <person name="O'Connell R.J."/>
            <person name="Thon M.R."/>
            <person name="Hacquard S."/>
            <person name="Amyotte S.G."/>
            <person name="Kleemann J."/>
            <person name="Torres M.F."/>
            <person name="Damm U."/>
            <person name="Buiate E.A."/>
            <person name="Epstein L."/>
            <person name="Alkan N."/>
            <person name="Altmueller J."/>
            <person name="Alvarado-Balderrama L."/>
            <person name="Bauser C.A."/>
            <person name="Becker C."/>
            <person name="Birren B.W."/>
            <person name="Chen Z."/>
            <person name="Choi J."/>
            <person name="Crouch J.A."/>
            <person name="Duvick J.P."/>
            <person name="Farman M.A."/>
            <person name="Gan P."/>
            <person name="Heiman D."/>
            <person name="Henrissat B."/>
            <person name="Howard R.J."/>
            <person name="Kabbage M."/>
            <person name="Koch C."/>
            <person name="Kracher B."/>
            <person name="Kubo Y."/>
            <person name="Law A.D."/>
            <person name="Lebrun M.-H."/>
            <person name="Lee Y.-H."/>
            <person name="Miyara I."/>
            <person name="Moore N."/>
            <person name="Neumann U."/>
            <person name="Nordstroem K."/>
            <person name="Panaccione D.G."/>
            <person name="Panstruga R."/>
            <person name="Place M."/>
            <person name="Proctor R.H."/>
            <person name="Prusky D."/>
            <person name="Rech G."/>
            <person name="Reinhardt R."/>
            <person name="Rollins J.A."/>
            <person name="Rounsley S."/>
            <person name="Schardl C.L."/>
            <person name="Schwartz D.C."/>
            <person name="Shenoy N."/>
            <person name="Shirasu K."/>
            <person name="Sikhakolli U.R."/>
            <person name="Stueber K."/>
            <person name="Sukno S.A."/>
            <person name="Sweigard J.A."/>
            <person name="Takano Y."/>
            <person name="Takahara H."/>
            <person name="Trail F."/>
            <person name="van der Does H.C."/>
            <person name="Voll L.M."/>
            <person name="Will I."/>
            <person name="Young S."/>
            <person name="Zeng Q."/>
            <person name="Zhang J."/>
            <person name="Zhou S."/>
            <person name="Dickman M.B."/>
            <person name="Schulze-Lefert P."/>
            <person name="Ver Loren van Themaat E."/>
            <person name="Ma L.-J."/>
            <person name="Vaillancourt L.J."/>
        </authorList>
    </citation>
    <scope>NUCLEOTIDE SEQUENCE [LARGE SCALE GENOMIC DNA]</scope>
    <source>
        <strain evidence="3">M1.001 / M2 / FGSC 10212</strain>
    </source>
</reference>
<keyword evidence="3" id="KW-1185">Reference proteome</keyword>
<evidence type="ECO:0000313" key="3">
    <source>
        <dbReference type="Proteomes" id="UP000008782"/>
    </source>
</evidence>
<dbReference type="RefSeq" id="XP_008092158.1">
    <property type="nucleotide sequence ID" value="XM_008093967.1"/>
</dbReference>
<dbReference type="HOGENOM" id="CLU_2885643_0_0_1"/>
<evidence type="ECO:0000313" key="2">
    <source>
        <dbReference type="EMBL" id="EFQ28138.1"/>
    </source>
</evidence>
<name>E3QBA0_COLGM</name>